<evidence type="ECO:0000313" key="3">
    <source>
        <dbReference type="Proteomes" id="UP000030748"/>
    </source>
</evidence>
<name>A0A022RAX1_ERYGU</name>
<keyword evidence="3" id="KW-1185">Reference proteome</keyword>
<dbReference type="GO" id="GO:0080019">
    <property type="term" value="F:alcohol-forming very long-chain fatty acyl-CoA reductase activity"/>
    <property type="evidence" value="ECO:0007669"/>
    <property type="project" value="InterPro"/>
</dbReference>
<dbReference type="InterPro" id="IPR026055">
    <property type="entry name" value="FAR"/>
</dbReference>
<dbReference type="Pfam" id="PF03015">
    <property type="entry name" value="Sterile"/>
    <property type="match status" value="1"/>
</dbReference>
<dbReference type="OMA" id="YMFQRYK"/>
<dbReference type="PANTHER" id="PTHR11011:SF105">
    <property type="entry name" value="FATTY ACYL-COA REDUCTASE"/>
    <property type="match status" value="1"/>
</dbReference>
<gene>
    <name evidence="2" type="ORF">MIMGU_mgv1a015929mg</name>
</gene>
<dbReference type="EMBL" id="KI630592">
    <property type="protein sequence ID" value="EYU36075.1"/>
    <property type="molecule type" value="Genomic_DNA"/>
</dbReference>
<accession>A0A022RAX1</accession>
<dbReference type="eggNOG" id="KOG1221">
    <property type="taxonomic scope" value="Eukaryota"/>
</dbReference>
<dbReference type="PhylomeDB" id="A0A022RAX1"/>
<dbReference type="PANTHER" id="PTHR11011">
    <property type="entry name" value="MALE STERILITY PROTEIN 2-RELATED"/>
    <property type="match status" value="1"/>
</dbReference>
<feature type="domain" description="Fatty acyl-CoA reductase C-terminal" evidence="1">
    <location>
        <begin position="44"/>
        <end position="140"/>
    </location>
</feature>
<dbReference type="CDD" id="cd09071">
    <property type="entry name" value="FAR_C"/>
    <property type="match status" value="1"/>
</dbReference>
<reference evidence="2 3" key="1">
    <citation type="journal article" date="2013" name="Proc. Natl. Acad. Sci. U.S.A.">
        <title>Fine-scale variation in meiotic recombination in Mimulus inferred from population shotgun sequencing.</title>
        <authorList>
            <person name="Hellsten U."/>
            <person name="Wright K.M."/>
            <person name="Jenkins J."/>
            <person name="Shu S."/>
            <person name="Yuan Y."/>
            <person name="Wessler S.R."/>
            <person name="Schmutz J."/>
            <person name="Willis J.H."/>
            <person name="Rokhsar D.S."/>
        </authorList>
    </citation>
    <scope>NUCLEOTIDE SEQUENCE [LARGE SCALE GENOMIC DNA]</scope>
    <source>
        <strain evidence="3">cv. DUN x IM62</strain>
    </source>
</reference>
<dbReference type="AlphaFoldDB" id="A0A022RAX1"/>
<evidence type="ECO:0000313" key="2">
    <source>
        <dbReference type="EMBL" id="EYU36075.1"/>
    </source>
</evidence>
<dbReference type="OrthoDB" id="429813at2759"/>
<dbReference type="KEGG" id="egt:105959062"/>
<protein>
    <recommendedName>
        <fullName evidence="1">Fatty acyl-CoA reductase C-terminal domain-containing protein</fullName>
    </recommendedName>
</protein>
<organism evidence="2 3">
    <name type="scientific">Erythranthe guttata</name>
    <name type="common">Yellow monkey flower</name>
    <name type="synonym">Mimulus guttatus</name>
    <dbReference type="NCBI Taxonomy" id="4155"/>
    <lineage>
        <taxon>Eukaryota</taxon>
        <taxon>Viridiplantae</taxon>
        <taxon>Streptophyta</taxon>
        <taxon>Embryophyta</taxon>
        <taxon>Tracheophyta</taxon>
        <taxon>Spermatophyta</taxon>
        <taxon>Magnoliopsida</taxon>
        <taxon>eudicotyledons</taxon>
        <taxon>Gunneridae</taxon>
        <taxon>Pentapetalae</taxon>
        <taxon>asterids</taxon>
        <taxon>lamiids</taxon>
        <taxon>Lamiales</taxon>
        <taxon>Phrymaceae</taxon>
        <taxon>Erythranthe</taxon>
    </lineage>
</organism>
<sequence length="140" mass="16433">MYQYLSKTPFINNKGNPIKAGKLKTISSITRFNTYIRLCYVPFLKVLKLLNIIVCNHYETSYARSSRKVNRTLHLAELYKPYVLFETVYDDANAENLRIAMRSESGANAEMFDFDPKSIQWEEYFINTHFPGIVKYVLKK</sequence>
<dbReference type="InterPro" id="IPR033640">
    <property type="entry name" value="FAR_C"/>
</dbReference>
<dbReference type="STRING" id="4155.A0A022RAX1"/>
<proteinExistence type="predicted"/>
<evidence type="ECO:0000259" key="1">
    <source>
        <dbReference type="Pfam" id="PF03015"/>
    </source>
</evidence>
<dbReference type="Proteomes" id="UP000030748">
    <property type="component" value="Unassembled WGS sequence"/>
</dbReference>